<evidence type="ECO:0000256" key="2">
    <source>
        <dbReference type="ARBA" id="ARBA00023002"/>
    </source>
</evidence>
<dbReference type="InterPro" id="IPR050177">
    <property type="entry name" value="Lipid_A_modif_metabolic_enz"/>
</dbReference>
<dbReference type="EMBL" id="JARPMG010000003">
    <property type="protein sequence ID" value="KAJ8101628.1"/>
    <property type="molecule type" value="Genomic_DNA"/>
</dbReference>
<dbReference type="GO" id="GO:0006694">
    <property type="term" value="P:steroid biosynthetic process"/>
    <property type="evidence" value="ECO:0007669"/>
    <property type="project" value="InterPro"/>
</dbReference>
<dbReference type="InterPro" id="IPR036291">
    <property type="entry name" value="NAD(P)-bd_dom_sf"/>
</dbReference>
<proteinExistence type="inferred from homology"/>
<protein>
    <recommendedName>
        <fullName evidence="3">3-beta hydroxysteroid dehydrogenase/isomerase domain-containing protein</fullName>
    </recommendedName>
</protein>
<comment type="caution">
    <text evidence="4">The sequence shown here is derived from an EMBL/GenBank/DDBJ whole genome shotgun (WGS) entry which is preliminary data.</text>
</comment>
<feature type="domain" description="3-beta hydroxysteroid dehydrogenase/isomerase" evidence="3">
    <location>
        <begin position="9"/>
        <end position="277"/>
    </location>
</feature>
<dbReference type="GeneID" id="80885464"/>
<gene>
    <name evidence="4" type="ORF">POJ06DRAFT_288446</name>
</gene>
<dbReference type="RefSeq" id="XP_056045078.1">
    <property type="nucleotide sequence ID" value="XM_056190298.1"/>
</dbReference>
<comment type="similarity">
    <text evidence="1">Belongs to the 3-beta-HSD family.</text>
</comment>
<organism evidence="4 5">
    <name type="scientific">Lipomyces tetrasporus</name>
    <dbReference type="NCBI Taxonomy" id="54092"/>
    <lineage>
        <taxon>Eukaryota</taxon>
        <taxon>Fungi</taxon>
        <taxon>Dikarya</taxon>
        <taxon>Ascomycota</taxon>
        <taxon>Saccharomycotina</taxon>
        <taxon>Lipomycetes</taxon>
        <taxon>Lipomycetales</taxon>
        <taxon>Lipomycetaceae</taxon>
        <taxon>Lipomyces</taxon>
    </lineage>
</organism>
<evidence type="ECO:0000256" key="1">
    <source>
        <dbReference type="ARBA" id="ARBA00009219"/>
    </source>
</evidence>
<sequence>MALDGSSLIVTGGCGQVGIAIVKHLQEHYPTAIIAVLDLEKPVAGDARFIENVTYYACSITDEGILKEIFETVKPLVVFHTAGLIPQIAKRLNMCTEKDYTAINVQGTRNVLDAARAVRSVKAFVFTSSSDVVKGDSWQDLAGVNESMAIPRVFDDPYAKSKALAESFILSSSTAILPTTAIRTHAVFSANDNNLVPLMLSAPRNIHLGPGKNLYDFTYAPNLALAHVLAAENLLRISPSEASNPLSAAGKPFFVTNAEPMPFRTFFTMLWAAFDVSGFSEQAPAKAITIPAPVALCLTWIFEKAARIVRKEPFLTVKDLGDGLAQRWFDNSSATMVLGYTPSTSLEQGLKETANGYMIARQERLQ</sequence>
<dbReference type="InterPro" id="IPR002225">
    <property type="entry name" value="3Beta_OHSteriod_DH/Estase"/>
</dbReference>
<keyword evidence="5" id="KW-1185">Reference proteome</keyword>
<reference evidence="4" key="1">
    <citation type="submission" date="2023-03" db="EMBL/GenBank/DDBJ databases">
        <title>Near-Complete genome sequence of Lipomyces tetrasporous NRRL Y-64009, an oleaginous yeast capable of growing on lignocellulosic hydrolysates.</title>
        <authorList>
            <consortium name="Lawrence Berkeley National Laboratory"/>
            <person name="Jagtap S.S."/>
            <person name="Liu J.-J."/>
            <person name="Walukiewicz H.E."/>
            <person name="Pangilinan J."/>
            <person name="Lipzen A."/>
            <person name="Ahrendt S."/>
            <person name="Koriabine M."/>
            <person name="Cobaugh K."/>
            <person name="Salamov A."/>
            <person name="Yoshinaga Y."/>
            <person name="Ng V."/>
            <person name="Daum C."/>
            <person name="Grigoriev I.V."/>
            <person name="Slininger P.J."/>
            <person name="Dien B.S."/>
            <person name="Jin Y.-S."/>
            <person name="Rao C.V."/>
        </authorList>
    </citation>
    <scope>NUCLEOTIDE SEQUENCE</scope>
    <source>
        <strain evidence="4">NRRL Y-64009</strain>
    </source>
</reference>
<dbReference type="AlphaFoldDB" id="A0AAD7QUQ4"/>
<evidence type="ECO:0000313" key="5">
    <source>
        <dbReference type="Proteomes" id="UP001217417"/>
    </source>
</evidence>
<dbReference type="PANTHER" id="PTHR43245">
    <property type="entry name" value="BIFUNCTIONAL POLYMYXIN RESISTANCE PROTEIN ARNA"/>
    <property type="match status" value="1"/>
</dbReference>
<keyword evidence="2" id="KW-0560">Oxidoreductase</keyword>
<accession>A0AAD7QUQ4</accession>
<name>A0AAD7QUQ4_9ASCO</name>
<evidence type="ECO:0000313" key="4">
    <source>
        <dbReference type="EMBL" id="KAJ8101628.1"/>
    </source>
</evidence>
<dbReference type="PANTHER" id="PTHR43245:SF51">
    <property type="entry name" value="SHORT CHAIN DEHYDROGENASE_REDUCTASE FAMILY 42E, MEMBER 2"/>
    <property type="match status" value="1"/>
</dbReference>
<dbReference type="Pfam" id="PF01073">
    <property type="entry name" value="3Beta_HSD"/>
    <property type="match status" value="1"/>
</dbReference>
<dbReference type="SUPFAM" id="SSF51735">
    <property type="entry name" value="NAD(P)-binding Rossmann-fold domains"/>
    <property type="match status" value="1"/>
</dbReference>
<dbReference type="Gene3D" id="3.40.50.720">
    <property type="entry name" value="NAD(P)-binding Rossmann-like Domain"/>
    <property type="match status" value="1"/>
</dbReference>
<dbReference type="Proteomes" id="UP001217417">
    <property type="component" value="Unassembled WGS sequence"/>
</dbReference>
<dbReference type="GO" id="GO:0016616">
    <property type="term" value="F:oxidoreductase activity, acting on the CH-OH group of donors, NAD or NADP as acceptor"/>
    <property type="evidence" value="ECO:0007669"/>
    <property type="project" value="InterPro"/>
</dbReference>
<evidence type="ECO:0000259" key="3">
    <source>
        <dbReference type="Pfam" id="PF01073"/>
    </source>
</evidence>